<dbReference type="RefSeq" id="WP_114030583.1">
    <property type="nucleotide sequence ID" value="NZ_QOIL01000011.1"/>
</dbReference>
<dbReference type="GO" id="GO:0008270">
    <property type="term" value="F:zinc ion binding"/>
    <property type="evidence" value="ECO:0007669"/>
    <property type="project" value="UniProtKB-KW"/>
</dbReference>
<dbReference type="OrthoDB" id="9816340at2"/>
<protein>
    <submittedName>
        <fullName evidence="4">SWIM zinc finger family protein</fullName>
    </submittedName>
</protein>
<dbReference type="InterPro" id="IPR007527">
    <property type="entry name" value="Znf_SWIM"/>
</dbReference>
<dbReference type="Proteomes" id="UP000253094">
    <property type="component" value="Unassembled WGS sequence"/>
</dbReference>
<feature type="compositionally biased region" description="Basic and acidic residues" evidence="2">
    <location>
        <begin position="143"/>
        <end position="153"/>
    </location>
</feature>
<evidence type="ECO:0000313" key="5">
    <source>
        <dbReference type="Proteomes" id="UP000253094"/>
    </source>
</evidence>
<evidence type="ECO:0000256" key="2">
    <source>
        <dbReference type="SAM" id="MobiDB-lite"/>
    </source>
</evidence>
<dbReference type="PROSITE" id="PS50966">
    <property type="entry name" value="ZF_SWIM"/>
    <property type="match status" value="1"/>
</dbReference>
<feature type="domain" description="SWIM-type" evidence="3">
    <location>
        <begin position="54"/>
        <end position="87"/>
    </location>
</feature>
<evidence type="ECO:0000259" key="3">
    <source>
        <dbReference type="PROSITE" id="PS50966"/>
    </source>
</evidence>
<dbReference type="AlphaFoldDB" id="A0A367FGN5"/>
<reference evidence="4 5" key="1">
    <citation type="submission" date="2018-06" db="EMBL/GenBank/DDBJ databases">
        <title>Sphaerisporangium craniellae sp. nov., isolated from a marine sponge in the South China Sea.</title>
        <authorList>
            <person name="Li L."/>
        </authorList>
    </citation>
    <scope>NUCLEOTIDE SEQUENCE [LARGE SCALE GENOMIC DNA]</scope>
    <source>
        <strain evidence="4 5">CCTCC AA 208026</strain>
    </source>
</reference>
<keyword evidence="5" id="KW-1185">Reference proteome</keyword>
<keyword evidence="1" id="KW-0862">Zinc</keyword>
<sequence length="455" mass="48277">MIERWSRDQVLALAPDASSQKGAQSVSTPAKWSATGAGQGALWGECKGSGSSPYRACVDFGEPAYRCSCPSRKFPCKHALGLLLLWSADGVPAAEAPPAWVAEWLDQRRARAAKAVATRTPEGPPAGTEATGVPETGSGDTAASERRAAQREERVAAGLSELERWLGDQIGQGLSGARQNAPAQWEELTRRLVDAQAPGVAATVSRLTRVLAEEDWPARVLGEYGLLNLLAVGYRRADGLHAPLRDTIRSRIGFPTSREDVLAGPAVRDEWQVIGLRDEELDRLVSRRVWLRGRTHGRFALVLTFAPVGQAMDASLVTGTTIHAELAFYPGAAPLRALVAVRHGTAPSGVPAGSGVREALDQVAAVLAGDPWADTWPVLLSDVVPAAQGDRWLLADAGGVPGEQVEGMPLHPSAGLPWKLLAVSGGHPVTVAAEWTPHGLHPLTTWDEHGQVVVL</sequence>
<name>A0A367FGN5_9ACTN</name>
<organism evidence="4 5">
    <name type="scientific">Sphaerisporangium album</name>
    <dbReference type="NCBI Taxonomy" id="509200"/>
    <lineage>
        <taxon>Bacteria</taxon>
        <taxon>Bacillati</taxon>
        <taxon>Actinomycetota</taxon>
        <taxon>Actinomycetes</taxon>
        <taxon>Streptosporangiales</taxon>
        <taxon>Streptosporangiaceae</taxon>
        <taxon>Sphaerisporangium</taxon>
    </lineage>
</organism>
<accession>A0A367FGN5</accession>
<keyword evidence="1" id="KW-0863">Zinc-finger</keyword>
<proteinExistence type="predicted"/>
<comment type="caution">
    <text evidence="4">The sequence shown here is derived from an EMBL/GenBank/DDBJ whole genome shotgun (WGS) entry which is preliminary data.</text>
</comment>
<keyword evidence="1" id="KW-0479">Metal-binding</keyword>
<dbReference type="Pfam" id="PF04434">
    <property type="entry name" value="SWIM"/>
    <property type="match status" value="1"/>
</dbReference>
<feature type="region of interest" description="Disordered" evidence="2">
    <location>
        <begin position="116"/>
        <end position="153"/>
    </location>
</feature>
<gene>
    <name evidence="4" type="ORF">DQ384_20350</name>
</gene>
<evidence type="ECO:0000313" key="4">
    <source>
        <dbReference type="EMBL" id="RCG29543.1"/>
    </source>
</evidence>
<dbReference type="EMBL" id="QOIL01000011">
    <property type="protein sequence ID" value="RCG29543.1"/>
    <property type="molecule type" value="Genomic_DNA"/>
</dbReference>
<evidence type="ECO:0000256" key="1">
    <source>
        <dbReference type="PROSITE-ProRule" id="PRU00325"/>
    </source>
</evidence>